<dbReference type="RefSeq" id="WP_103890424.1">
    <property type="nucleotide sequence ID" value="NZ_FNVU01000026.1"/>
</dbReference>
<evidence type="ECO:0000256" key="4">
    <source>
        <dbReference type="SAM" id="MobiDB-lite"/>
    </source>
</evidence>
<evidence type="ECO:0000256" key="3">
    <source>
        <dbReference type="ARBA" id="ARBA00022691"/>
    </source>
</evidence>
<feature type="domain" description="Methyltransferase" evidence="5">
    <location>
        <begin position="52"/>
        <end position="149"/>
    </location>
</feature>
<dbReference type="PANTHER" id="PTHR43464:SF19">
    <property type="entry name" value="UBIQUINONE BIOSYNTHESIS O-METHYLTRANSFERASE, MITOCHONDRIAL"/>
    <property type="match status" value="1"/>
</dbReference>
<feature type="region of interest" description="Disordered" evidence="4">
    <location>
        <begin position="1"/>
        <end position="22"/>
    </location>
</feature>
<accession>A0A1H6E6I5</accession>
<dbReference type="OrthoDB" id="3825914at2"/>
<evidence type="ECO:0000313" key="6">
    <source>
        <dbReference type="EMBL" id="SEG92789.1"/>
    </source>
</evidence>
<dbReference type="AlphaFoldDB" id="A0A1H6E6I5"/>
<proteinExistence type="predicted"/>
<dbReference type="Pfam" id="PF13649">
    <property type="entry name" value="Methyltransf_25"/>
    <property type="match status" value="1"/>
</dbReference>
<dbReference type="Gene3D" id="3.40.50.150">
    <property type="entry name" value="Vaccinia Virus protein VP39"/>
    <property type="match status" value="1"/>
</dbReference>
<protein>
    <submittedName>
        <fullName evidence="6">Methyltransferase domain-containing protein</fullName>
    </submittedName>
</protein>
<feature type="compositionally biased region" description="Low complexity" evidence="4">
    <location>
        <begin position="1"/>
        <end position="17"/>
    </location>
</feature>
<keyword evidence="1 6" id="KW-0489">Methyltransferase</keyword>
<reference evidence="6 7" key="1">
    <citation type="submission" date="2016-10" db="EMBL/GenBank/DDBJ databases">
        <authorList>
            <person name="de Groot N.N."/>
        </authorList>
    </citation>
    <scope>NUCLEOTIDE SEQUENCE [LARGE SCALE GENOMIC DNA]</scope>
    <source>
        <strain evidence="6 7">CGMCC 4.2023</strain>
    </source>
</reference>
<keyword evidence="7" id="KW-1185">Reference proteome</keyword>
<gene>
    <name evidence="6" type="ORF">SAMN05216223_12697</name>
</gene>
<evidence type="ECO:0000313" key="7">
    <source>
        <dbReference type="Proteomes" id="UP000236754"/>
    </source>
</evidence>
<dbReference type="GO" id="GO:0008168">
    <property type="term" value="F:methyltransferase activity"/>
    <property type="evidence" value="ECO:0007669"/>
    <property type="project" value="UniProtKB-KW"/>
</dbReference>
<evidence type="ECO:0000256" key="2">
    <source>
        <dbReference type="ARBA" id="ARBA00022679"/>
    </source>
</evidence>
<evidence type="ECO:0000256" key="1">
    <source>
        <dbReference type="ARBA" id="ARBA00022603"/>
    </source>
</evidence>
<dbReference type="EMBL" id="FNVU01000026">
    <property type="protein sequence ID" value="SEG92789.1"/>
    <property type="molecule type" value="Genomic_DNA"/>
</dbReference>
<keyword evidence="2 6" id="KW-0808">Transferase</keyword>
<dbReference type="InterPro" id="IPR029063">
    <property type="entry name" value="SAM-dependent_MTases_sf"/>
</dbReference>
<name>A0A1H6E6I5_9ACTN</name>
<evidence type="ECO:0000259" key="5">
    <source>
        <dbReference type="Pfam" id="PF13649"/>
    </source>
</evidence>
<dbReference type="PANTHER" id="PTHR43464">
    <property type="entry name" value="METHYLTRANSFERASE"/>
    <property type="match status" value="1"/>
</dbReference>
<keyword evidence="3" id="KW-0949">S-adenosyl-L-methionine</keyword>
<dbReference type="InterPro" id="IPR041698">
    <property type="entry name" value="Methyltransf_25"/>
</dbReference>
<dbReference type="SUPFAM" id="SSF53335">
    <property type="entry name" value="S-adenosyl-L-methionine-dependent methyltransferases"/>
    <property type="match status" value="1"/>
</dbReference>
<dbReference type="GO" id="GO:0032259">
    <property type="term" value="P:methylation"/>
    <property type="evidence" value="ECO:0007669"/>
    <property type="project" value="UniProtKB-KW"/>
</dbReference>
<sequence length="214" mass="22410">MSDAPPTHATAPPAAGPDSLDALYAAPPPWDIGRPQPALLALAEGGILRGPVLDVGCGTGEHTLMAARLGLDATGVDLAATALAAAERKAAERGLTARFLRHDVRDLAELGESAGGFATVLDSLVLHGFHGEDRARYVAGLRQVTAPGGQCFVLSFRDEPPNRSGRVHRLTPDEIRGNFADGWQIHAIDPVTIDSSLPALSGGIRGWRTHLTRG</sequence>
<organism evidence="6 7">
    <name type="scientific">Actinacidiphila yanglinensis</name>
    <dbReference type="NCBI Taxonomy" id="310779"/>
    <lineage>
        <taxon>Bacteria</taxon>
        <taxon>Bacillati</taxon>
        <taxon>Actinomycetota</taxon>
        <taxon>Actinomycetes</taxon>
        <taxon>Kitasatosporales</taxon>
        <taxon>Streptomycetaceae</taxon>
        <taxon>Actinacidiphila</taxon>
    </lineage>
</organism>
<dbReference type="Proteomes" id="UP000236754">
    <property type="component" value="Unassembled WGS sequence"/>
</dbReference>